<organism evidence="3 4">
    <name type="scientific">Pseudonocardia nematodicida</name>
    <dbReference type="NCBI Taxonomy" id="1206997"/>
    <lineage>
        <taxon>Bacteria</taxon>
        <taxon>Bacillati</taxon>
        <taxon>Actinomycetota</taxon>
        <taxon>Actinomycetes</taxon>
        <taxon>Pseudonocardiales</taxon>
        <taxon>Pseudonocardiaceae</taxon>
        <taxon>Pseudonocardia</taxon>
    </lineage>
</organism>
<evidence type="ECO:0000256" key="2">
    <source>
        <dbReference type="ARBA" id="ARBA00023002"/>
    </source>
</evidence>
<dbReference type="Pfam" id="PF13561">
    <property type="entry name" value="adh_short_C2"/>
    <property type="match status" value="1"/>
</dbReference>
<dbReference type="PRINTS" id="PR00080">
    <property type="entry name" value="SDRFAMILY"/>
</dbReference>
<evidence type="ECO:0000313" key="3">
    <source>
        <dbReference type="EMBL" id="MEQ3553575.1"/>
    </source>
</evidence>
<evidence type="ECO:0000313" key="4">
    <source>
        <dbReference type="Proteomes" id="UP001494902"/>
    </source>
</evidence>
<dbReference type="PANTHER" id="PTHR42760:SF115">
    <property type="entry name" value="3-OXOACYL-[ACYL-CARRIER-PROTEIN] REDUCTASE FABG"/>
    <property type="match status" value="1"/>
</dbReference>
<dbReference type="InterPro" id="IPR036291">
    <property type="entry name" value="NAD(P)-bd_dom_sf"/>
</dbReference>
<reference evidence="3 4" key="1">
    <citation type="submission" date="2024-03" db="EMBL/GenBank/DDBJ databases">
        <title>Draft genome sequence of Pseudonocardia nematodicida JCM 31783.</title>
        <authorList>
            <person name="Butdee W."/>
            <person name="Duangmal K."/>
        </authorList>
    </citation>
    <scope>NUCLEOTIDE SEQUENCE [LARGE SCALE GENOMIC DNA]</scope>
    <source>
        <strain evidence="3 4">JCM 31783</strain>
    </source>
</reference>
<dbReference type="InterPro" id="IPR002347">
    <property type="entry name" value="SDR_fam"/>
</dbReference>
<comment type="caution">
    <text evidence="3">The sequence shown here is derived from an EMBL/GenBank/DDBJ whole genome shotgun (WGS) entry which is preliminary data.</text>
</comment>
<dbReference type="RefSeq" id="WP_349300642.1">
    <property type="nucleotide sequence ID" value="NZ_JBEDNQ010000011.1"/>
</dbReference>
<dbReference type="Gene3D" id="3.40.50.720">
    <property type="entry name" value="NAD(P)-binding Rossmann-like Domain"/>
    <property type="match status" value="1"/>
</dbReference>
<comment type="similarity">
    <text evidence="1">Belongs to the short-chain dehydrogenases/reductases (SDR) family.</text>
</comment>
<dbReference type="PANTHER" id="PTHR42760">
    <property type="entry name" value="SHORT-CHAIN DEHYDROGENASES/REDUCTASES FAMILY MEMBER"/>
    <property type="match status" value="1"/>
</dbReference>
<name>A0ABV1KGI9_9PSEU</name>
<evidence type="ECO:0000256" key="1">
    <source>
        <dbReference type="ARBA" id="ARBA00006484"/>
    </source>
</evidence>
<keyword evidence="2" id="KW-0560">Oxidoreductase</keyword>
<dbReference type="SUPFAM" id="SSF51735">
    <property type="entry name" value="NAD(P)-binding Rossmann-fold domains"/>
    <property type="match status" value="1"/>
</dbReference>
<dbReference type="Proteomes" id="UP001494902">
    <property type="component" value="Unassembled WGS sequence"/>
</dbReference>
<sequence length="252" mass="26460">MTDRFTGRRIAVTGAAGGIGHALTVSLASRGATVYALDRTAESMSDLAAEQPARISTHACDVSSEESITAVVGDLYTGADAEAPAIDLVNCAGIVEDDVAAEDMPADQWDAVMGVNLRGAFLMSQAFGREMLARGGGAIVNVSSMSGTRIVNHPQRQCAYNTAKAGLSALTRSLAVEWGPRGVRVNAVSPGYVDTPLNARKQHMHAGWLEGTVLGRFAHLREITAAVEYLLDDDAGYCCGTDLLVDGGYSLR</sequence>
<dbReference type="EMBL" id="JBEDNQ010000011">
    <property type="protein sequence ID" value="MEQ3553575.1"/>
    <property type="molecule type" value="Genomic_DNA"/>
</dbReference>
<accession>A0ABV1KGI9</accession>
<protein>
    <submittedName>
        <fullName evidence="3">SDR family oxidoreductase</fullName>
    </submittedName>
</protein>
<gene>
    <name evidence="3" type="ORF">WIS52_24140</name>
</gene>
<keyword evidence="4" id="KW-1185">Reference proteome</keyword>
<dbReference type="PRINTS" id="PR00081">
    <property type="entry name" value="GDHRDH"/>
</dbReference>
<proteinExistence type="inferred from homology"/>